<evidence type="ECO:0000313" key="10">
    <source>
        <dbReference type="Proteomes" id="UP000585050"/>
    </source>
</evidence>
<dbReference type="Pfam" id="PF00884">
    <property type="entry name" value="Sulfatase"/>
    <property type="match status" value="1"/>
</dbReference>
<keyword evidence="2 6" id="KW-0732">Signal</keyword>
<dbReference type="Proteomes" id="UP000585050">
    <property type="component" value="Unassembled WGS sequence"/>
</dbReference>
<dbReference type="Pfam" id="PF16347">
    <property type="entry name" value="SGSH_C"/>
    <property type="match status" value="1"/>
</dbReference>
<proteinExistence type="inferred from homology"/>
<evidence type="ECO:0000256" key="2">
    <source>
        <dbReference type="ARBA" id="ARBA00022729"/>
    </source>
</evidence>
<accession>A0A7X8SN69</accession>
<dbReference type="PANTHER" id="PTHR43108">
    <property type="entry name" value="N-ACETYLGLUCOSAMINE-6-SULFATASE FAMILY MEMBER"/>
    <property type="match status" value="1"/>
</dbReference>
<evidence type="ECO:0000256" key="1">
    <source>
        <dbReference type="ARBA" id="ARBA00008779"/>
    </source>
</evidence>
<evidence type="ECO:0000259" key="8">
    <source>
        <dbReference type="Pfam" id="PF16347"/>
    </source>
</evidence>
<comment type="similarity">
    <text evidence="1">Belongs to the sulfatase family.</text>
</comment>
<dbReference type="AlphaFoldDB" id="A0A7X8SN69"/>
<dbReference type="CDD" id="cd16031">
    <property type="entry name" value="G6S_like"/>
    <property type="match status" value="1"/>
</dbReference>
<reference evidence="9 10" key="1">
    <citation type="submission" date="2020-04" db="EMBL/GenBank/DDBJ databases">
        <title>Flammeovirga sp. SR4, a novel species isolated from seawater.</title>
        <authorList>
            <person name="Wang X."/>
        </authorList>
    </citation>
    <scope>NUCLEOTIDE SEQUENCE [LARGE SCALE GENOMIC DNA]</scope>
    <source>
        <strain evidence="9 10">SR4</strain>
    </source>
</reference>
<feature type="domain" description="N-sulphoglucosamine sulphohydrolase C-terminal" evidence="8">
    <location>
        <begin position="462"/>
        <end position="503"/>
    </location>
</feature>
<evidence type="ECO:0000259" key="7">
    <source>
        <dbReference type="Pfam" id="PF00884"/>
    </source>
</evidence>
<keyword evidence="4" id="KW-0325">Glycoprotein</keyword>
<evidence type="ECO:0000313" key="9">
    <source>
        <dbReference type="EMBL" id="NLR93299.1"/>
    </source>
</evidence>
<evidence type="ECO:0000256" key="3">
    <source>
        <dbReference type="ARBA" id="ARBA00022801"/>
    </source>
</evidence>
<dbReference type="SUPFAM" id="SSF53649">
    <property type="entry name" value="Alkaline phosphatase-like"/>
    <property type="match status" value="1"/>
</dbReference>
<evidence type="ECO:0000256" key="4">
    <source>
        <dbReference type="ARBA" id="ARBA00023180"/>
    </source>
</evidence>
<feature type="chain" id="PRO_5031196573" evidence="6">
    <location>
        <begin position="23"/>
        <end position="525"/>
    </location>
</feature>
<dbReference type="Gene3D" id="3.40.720.10">
    <property type="entry name" value="Alkaline Phosphatase, subunit A"/>
    <property type="match status" value="1"/>
</dbReference>
<dbReference type="PROSITE" id="PS00149">
    <property type="entry name" value="SULFATASE_2"/>
    <property type="match status" value="1"/>
</dbReference>
<organism evidence="9 10">
    <name type="scientific">Flammeovirga agarivorans</name>
    <dbReference type="NCBI Taxonomy" id="2726742"/>
    <lineage>
        <taxon>Bacteria</taxon>
        <taxon>Pseudomonadati</taxon>
        <taxon>Bacteroidota</taxon>
        <taxon>Cytophagia</taxon>
        <taxon>Cytophagales</taxon>
        <taxon>Flammeovirgaceae</taxon>
        <taxon>Flammeovirga</taxon>
    </lineage>
</organism>
<dbReference type="EMBL" id="JABAIL010000006">
    <property type="protein sequence ID" value="NLR93299.1"/>
    <property type="molecule type" value="Genomic_DNA"/>
</dbReference>
<sequence>MAKTYLLILVALSILSSCSSEKQEKKPNILYIMSDDHTSQAIGAYESRLSVLNPTPTIDQLAKEGVLFQNAFCTNSICTPSRATILTGQYSQTNGVLDLSGKLSPENQYLPQEMRKAGYETAMIGKWHLVEEPAAFDYYKVLPVQGKYFNPVFRERGDKQWPKNTSKYKGHSSDRITDISLEWLRNREDKSKPFFLMHHFKAPHDFFEYAPRYEEYLKDVEIPEPKSLYDNKNNGSIATKGKDNALIHKIGSSISQRNTGRDMGKDLKIDQSLTGNAYTHASYQEYLKRYLRCVKGVDDNIKRLLNYLETTGELENTIIIYTSDQGMMLGEHDYQDKRWMYEESMRMPFIVRYPKKFQKGIKSDAIINNTDFAPTLIDLAQSNIPEKMHGKSFASILETGNEPTDWRKSTYYRYWMHMAHKHANPAHFGVRTKQYKLIFFYGKHYDPENHEGEWGGDYNFETPVAWELYDLKNDPHELNNVYGQEEYAEVVKSLKSELIHLREEFDETDANYPILAEVIDENLKS</sequence>
<dbReference type="InterPro" id="IPR017850">
    <property type="entry name" value="Alkaline_phosphatase_core_sf"/>
</dbReference>
<dbReference type="RefSeq" id="WP_168884013.1">
    <property type="nucleotide sequence ID" value="NZ_JABAIL010000006.1"/>
</dbReference>
<comment type="caution">
    <text evidence="9">The sequence shown here is derived from an EMBL/GenBank/DDBJ whole genome shotgun (WGS) entry which is preliminary data.</text>
</comment>
<keyword evidence="10" id="KW-1185">Reference proteome</keyword>
<dbReference type="GO" id="GO:0016787">
    <property type="term" value="F:hydrolase activity"/>
    <property type="evidence" value="ECO:0007669"/>
    <property type="project" value="UniProtKB-KW"/>
</dbReference>
<dbReference type="InterPro" id="IPR000917">
    <property type="entry name" value="Sulfatase_N"/>
</dbReference>
<feature type="signal peptide" evidence="6">
    <location>
        <begin position="1"/>
        <end position="22"/>
    </location>
</feature>
<feature type="domain" description="Sulfatase N-terminal" evidence="7">
    <location>
        <begin position="27"/>
        <end position="381"/>
    </location>
</feature>
<dbReference type="InterPro" id="IPR024607">
    <property type="entry name" value="Sulfatase_CS"/>
</dbReference>
<keyword evidence="5" id="KW-0175">Coiled coil</keyword>
<name>A0A7X8SN69_9BACT</name>
<protein>
    <submittedName>
        <fullName evidence="9">Sulfatase</fullName>
    </submittedName>
</protein>
<dbReference type="PROSITE" id="PS51257">
    <property type="entry name" value="PROKAR_LIPOPROTEIN"/>
    <property type="match status" value="1"/>
</dbReference>
<keyword evidence="3" id="KW-0378">Hydrolase</keyword>
<evidence type="ECO:0000256" key="5">
    <source>
        <dbReference type="SAM" id="Coils"/>
    </source>
</evidence>
<feature type="coiled-coil region" evidence="5">
    <location>
        <begin position="484"/>
        <end position="511"/>
    </location>
</feature>
<evidence type="ECO:0000256" key="6">
    <source>
        <dbReference type="SAM" id="SignalP"/>
    </source>
</evidence>
<dbReference type="PROSITE" id="PS00523">
    <property type="entry name" value="SULFATASE_1"/>
    <property type="match status" value="1"/>
</dbReference>
<gene>
    <name evidence="9" type="ORF">HGP29_19035</name>
</gene>
<dbReference type="PANTHER" id="PTHR43108:SF6">
    <property type="entry name" value="N-SULPHOGLUCOSAMINE SULPHOHYDROLASE"/>
    <property type="match status" value="1"/>
</dbReference>
<dbReference type="InterPro" id="IPR032506">
    <property type="entry name" value="SGSH_C"/>
</dbReference>